<reference evidence="2 3" key="1">
    <citation type="submission" date="2020-08" db="EMBL/GenBank/DDBJ databases">
        <title>Sequencing the genomes of 1000 actinobacteria strains.</title>
        <authorList>
            <person name="Klenk H.-P."/>
        </authorList>
    </citation>
    <scope>NUCLEOTIDE SEQUENCE [LARGE SCALE GENOMIC DNA]</scope>
    <source>
        <strain evidence="2 3">DSM 44551</strain>
    </source>
</reference>
<proteinExistence type="predicted"/>
<comment type="caution">
    <text evidence="2">The sequence shown here is derived from an EMBL/GenBank/DDBJ whole genome shotgun (WGS) entry which is preliminary data.</text>
</comment>
<dbReference type="Pfam" id="PF04149">
    <property type="entry name" value="DUF397"/>
    <property type="match status" value="1"/>
</dbReference>
<protein>
    <recommendedName>
        <fullName evidence="1">DUF397 domain-containing protein</fullName>
    </recommendedName>
</protein>
<sequence length="63" mass="6885">MDLNVGAWKKSSYSAATSNNCVEVADSPQVSAVRDTKHRHLGALTFSSPEWQAFLDAAKRDAF</sequence>
<name>A0A7W8QP93_9ACTN</name>
<evidence type="ECO:0000259" key="1">
    <source>
        <dbReference type="Pfam" id="PF04149"/>
    </source>
</evidence>
<organism evidence="2 3">
    <name type="scientific">Nocardiopsis composta</name>
    <dbReference type="NCBI Taxonomy" id="157465"/>
    <lineage>
        <taxon>Bacteria</taxon>
        <taxon>Bacillati</taxon>
        <taxon>Actinomycetota</taxon>
        <taxon>Actinomycetes</taxon>
        <taxon>Streptosporangiales</taxon>
        <taxon>Nocardiopsidaceae</taxon>
        <taxon>Nocardiopsis</taxon>
    </lineage>
</organism>
<dbReference type="AlphaFoldDB" id="A0A7W8QP93"/>
<dbReference type="RefSeq" id="WP_184394436.1">
    <property type="nucleotide sequence ID" value="NZ_BAAAJD010000052.1"/>
</dbReference>
<dbReference type="InterPro" id="IPR007278">
    <property type="entry name" value="DUF397"/>
</dbReference>
<gene>
    <name evidence="2" type="ORF">HDA36_004191</name>
</gene>
<accession>A0A7W8QP93</accession>
<keyword evidence="3" id="KW-1185">Reference proteome</keyword>
<feature type="domain" description="DUF397" evidence="1">
    <location>
        <begin position="7"/>
        <end position="59"/>
    </location>
</feature>
<dbReference type="Proteomes" id="UP000572635">
    <property type="component" value="Unassembled WGS sequence"/>
</dbReference>
<evidence type="ECO:0000313" key="3">
    <source>
        <dbReference type="Proteomes" id="UP000572635"/>
    </source>
</evidence>
<dbReference type="EMBL" id="JACHDB010000001">
    <property type="protein sequence ID" value="MBB5434107.1"/>
    <property type="molecule type" value="Genomic_DNA"/>
</dbReference>
<evidence type="ECO:0000313" key="2">
    <source>
        <dbReference type="EMBL" id="MBB5434107.1"/>
    </source>
</evidence>